<comment type="subunit">
    <text evidence="7">The RNAP catalytic core consists of 2 alpha, 1 beta, 1 beta' and 1 omega subunit. When a sigma factor is associated with the core the holoenzyme is formed, which can initiate transcription.</text>
</comment>
<dbReference type="GO" id="GO:0006351">
    <property type="term" value="P:DNA-templated transcription"/>
    <property type="evidence" value="ECO:0007669"/>
    <property type="project" value="UniProtKB-UniRule"/>
</dbReference>
<dbReference type="Gene3D" id="1.10.1790.20">
    <property type="match status" value="1"/>
</dbReference>
<dbReference type="Proteomes" id="UP000178448">
    <property type="component" value="Unassembled WGS sequence"/>
</dbReference>
<dbReference type="Pfam" id="PF00623">
    <property type="entry name" value="RNA_pol_Rpb1_2"/>
    <property type="match status" value="1"/>
</dbReference>
<feature type="binding site" evidence="7">
    <location>
        <position position="955"/>
    </location>
    <ligand>
        <name>Zn(2+)</name>
        <dbReference type="ChEBI" id="CHEBI:29105"/>
        <label>2</label>
    </ligand>
</feature>
<evidence type="ECO:0000256" key="3">
    <source>
        <dbReference type="ARBA" id="ARBA00022695"/>
    </source>
</evidence>
<evidence type="ECO:0000313" key="10">
    <source>
        <dbReference type="EMBL" id="OGG04979.1"/>
    </source>
</evidence>
<dbReference type="EMBL" id="MFJD01000001">
    <property type="protein sequence ID" value="OGG04979.1"/>
    <property type="molecule type" value="Genomic_DNA"/>
</dbReference>
<evidence type="ECO:0000256" key="2">
    <source>
        <dbReference type="ARBA" id="ARBA00022679"/>
    </source>
</evidence>
<keyword evidence="5 7" id="KW-0804">Transcription</keyword>
<comment type="caution">
    <text evidence="10">The sequence shown here is derived from an EMBL/GenBank/DDBJ whole genome shotgun (WGS) entry which is preliminary data.</text>
</comment>
<feature type="binding site" evidence="7">
    <location>
        <position position="549"/>
    </location>
    <ligand>
        <name>Mg(2+)</name>
        <dbReference type="ChEBI" id="CHEBI:18420"/>
    </ligand>
</feature>
<dbReference type="GO" id="GO:0000428">
    <property type="term" value="C:DNA-directed RNA polymerase complex"/>
    <property type="evidence" value="ECO:0007669"/>
    <property type="project" value="UniProtKB-KW"/>
</dbReference>
<feature type="binding site" evidence="7">
    <location>
        <position position="66"/>
    </location>
    <ligand>
        <name>Zn(2+)</name>
        <dbReference type="ChEBI" id="CHEBI:29105"/>
        <label>1</label>
    </ligand>
</feature>
<feature type="binding site" evidence="7">
    <location>
        <position position="948"/>
    </location>
    <ligand>
        <name>Zn(2+)</name>
        <dbReference type="ChEBI" id="CHEBI:29105"/>
        <label>2</label>
    </ligand>
</feature>
<feature type="binding site" evidence="7">
    <location>
        <position position="958"/>
    </location>
    <ligand>
        <name>Zn(2+)</name>
        <dbReference type="ChEBI" id="CHEBI:29105"/>
        <label>2</label>
    </ligand>
</feature>
<dbReference type="Pfam" id="PF04998">
    <property type="entry name" value="RNA_pol_Rpb1_5"/>
    <property type="match status" value="1"/>
</dbReference>
<dbReference type="CDD" id="cd01609">
    <property type="entry name" value="RNAP_beta'_N"/>
    <property type="match status" value="1"/>
</dbReference>
<comment type="cofactor">
    <cofactor evidence="7">
        <name>Mg(2+)</name>
        <dbReference type="ChEBI" id="CHEBI:18420"/>
    </cofactor>
    <text evidence="7">Binds 1 Mg(2+) ion per subunit.</text>
</comment>
<evidence type="ECO:0000313" key="11">
    <source>
        <dbReference type="Proteomes" id="UP000178448"/>
    </source>
</evidence>
<dbReference type="InterPro" id="IPR007081">
    <property type="entry name" value="RNA_pol_Rpb1_5"/>
</dbReference>
<dbReference type="Gene3D" id="1.10.40.90">
    <property type="match status" value="1"/>
</dbReference>
<keyword evidence="2 7" id="KW-0808">Transferase</keyword>
<dbReference type="PANTHER" id="PTHR19376:SF54">
    <property type="entry name" value="DNA-DIRECTED RNA POLYMERASE SUBUNIT BETA"/>
    <property type="match status" value="1"/>
</dbReference>
<dbReference type="InterPro" id="IPR038120">
    <property type="entry name" value="Rpb1_funnel_sf"/>
</dbReference>
<feature type="binding site" evidence="7">
    <location>
        <position position="84"/>
    </location>
    <ligand>
        <name>Zn(2+)</name>
        <dbReference type="ChEBI" id="CHEBI:29105"/>
        <label>1</label>
    </ligand>
</feature>
<comment type="similarity">
    <text evidence="7 8">Belongs to the RNA polymerase beta' chain family.</text>
</comment>
<dbReference type="SUPFAM" id="SSF64484">
    <property type="entry name" value="beta and beta-prime subunits of DNA dependent RNA-polymerase"/>
    <property type="match status" value="1"/>
</dbReference>
<dbReference type="GO" id="GO:0003677">
    <property type="term" value="F:DNA binding"/>
    <property type="evidence" value="ECO:0007669"/>
    <property type="project" value="UniProtKB-UniRule"/>
</dbReference>
<feature type="binding site" evidence="7">
    <location>
        <position position="81"/>
    </location>
    <ligand>
        <name>Zn(2+)</name>
        <dbReference type="ChEBI" id="CHEBI:29105"/>
        <label>1</label>
    </ligand>
</feature>
<reference evidence="10 11" key="1">
    <citation type="journal article" date="2016" name="Nat. Commun.">
        <title>Thousands of microbial genomes shed light on interconnected biogeochemical processes in an aquifer system.</title>
        <authorList>
            <person name="Anantharaman K."/>
            <person name="Brown C.T."/>
            <person name="Hug L.A."/>
            <person name="Sharon I."/>
            <person name="Castelle C.J."/>
            <person name="Probst A.J."/>
            <person name="Thomas B.C."/>
            <person name="Singh A."/>
            <person name="Wilkins M.J."/>
            <person name="Karaoz U."/>
            <person name="Brodie E.L."/>
            <person name="Williams K.H."/>
            <person name="Hubbard S.S."/>
            <person name="Banfield J.F."/>
        </authorList>
    </citation>
    <scope>NUCLEOTIDE SEQUENCE [LARGE SCALE GENOMIC DNA]</scope>
</reference>
<evidence type="ECO:0000256" key="1">
    <source>
        <dbReference type="ARBA" id="ARBA00022478"/>
    </source>
</evidence>
<evidence type="ECO:0000256" key="5">
    <source>
        <dbReference type="ARBA" id="ARBA00023163"/>
    </source>
</evidence>
<keyword evidence="3 7" id="KW-0548">Nucleotidyltransferase</keyword>
<evidence type="ECO:0000259" key="9">
    <source>
        <dbReference type="SMART" id="SM00663"/>
    </source>
</evidence>
<evidence type="ECO:0000256" key="4">
    <source>
        <dbReference type="ARBA" id="ARBA00022723"/>
    </source>
</evidence>
<proteinExistence type="inferred from homology"/>
<keyword evidence="7" id="KW-0460">Magnesium</keyword>
<dbReference type="HAMAP" id="MF_01322">
    <property type="entry name" value="RNApol_bact_RpoC"/>
    <property type="match status" value="1"/>
</dbReference>
<gene>
    <name evidence="7" type="primary">rpoC</name>
    <name evidence="10" type="ORF">A2Z33_06840</name>
</gene>
<dbReference type="InterPro" id="IPR000722">
    <property type="entry name" value="RNA_pol_asu"/>
</dbReference>
<dbReference type="PANTHER" id="PTHR19376">
    <property type="entry name" value="DNA-DIRECTED RNA POLYMERASE"/>
    <property type="match status" value="1"/>
</dbReference>
<dbReference type="Gene3D" id="1.10.274.100">
    <property type="entry name" value="RNA polymerase Rpb1, domain 3"/>
    <property type="match status" value="2"/>
</dbReference>
<feature type="binding site" evidence="7">
    <location>
        <position position="551"/>
    </location>
    <ligand>
        <name>Mg(2+)</name>
        <dbReference type="ChEBI" id="CHEBI:18420"/>
    </ligand>
</feature>
<dbReference type="InterPro" id="IPR042102">
    <property type="entry name" value="RNA_pol_Rpb1_3_sf"/>
</dbReference>
<organism evidence="10 11">
    <name type="scientific">Candidatus Gottesmanbacteria bacterium RBG_16_52_11</name>
    <dbReference type="NCBI Taxonomy" id="1798374"/>
    <lineage>
        <taxon>Bacteria</taxon>
        <taxon>Candidatus Gottesmaniibacteriota</taxon>
    </lineage>
</organism>
<dbReference type="GO" id="GO:0000287">
    <property type="term" value="F:magnesium ion binding"/>
    <property type="evidence" value="ECO:0007669"/>
    <property type="project" value="UniProtKB-UniRule"/>
</dbReference>
<dbReference type="Gene3D" id="1.10.132.30">
    <property type="match status" value="1"/>
</dbReference>
<name>A0A1F5YXQ8_9BACT</name>
<comment type="cofactor">
    <cofactor evidence="7">
        <name>Zn(2+)</name>
        <dbReference type="ChEBI" id="CHEBI:29105"/>
    </cofactor>
    <text evidence="7">Binds 2 Zn(2+) ions per subunit.</text>
</comment>
<evidence type="ECO:0000256" key="7">
    <source>
        <dbReference type="HAMAP-Rule" id="MF_01322"/>
    </source>
</evidence>
<keyword evidence="7" id="KW-0862">Zinc</keyword>
<evidence type="ECO:0000256" key="8">
    <source>
        <dbReference type="RuleBase" id="RU004279"/>
    </source>
</evidence>
<dbReference type="NCBIfam" id="TIGR02386">
    <property type="entry name" value="rpoC_TIGR"/>
    <property type="match status" value="1"/>
</dbReference>
<protein>
    <recommendedName>
        <fullName evidence="7">DNA-directed RNA polymerase subunit beta'</fullName>
        <shortName evidence="7">RNAP subunit beta'</shortName>
        <ecNumber evidence="7">2.7.7.6</ecNumber>
    </recommendedName>
    <alternativeName>
        <fullName evidence="7">RNA polymerase subunit beta'</fullName>
    </alternativeName>
    <alternativeName>
        <fullName evidence="7">Transcriptase subunit beta'</fullName>
    </alternativeName>
</protein>
<dbReference type="Gene3D" id="2.40.50.100">
    <property type="match status" value="1"/>
</dbReference>
<feature type="binding site" evidence="7">
    <location>
        <position position="547"/>
    </location>
    <ligand>
        <name>Mg(2+)</name>
        <dbReference type="ChEBI" id="CHEBI:18420"/>
    </ligand>
</feature>
<dbReference type="STRING" id="1798374.A2Z33_06840"/>
<dbReference type="InterPro" id="IPR012754">
    <property type="entry name" value="DNA-dir_RpoC_beta_prime_bact"/>
</dbReference>
<dbReference type="InterPro" id="IPR007080">
    <property type="entry name" value="RNA_pol_Rpb1_1"/>
</dbReference>
<dbReference type="GO" id="GO:0008270">
    <property type="term" value="F:zinc ion binding"/>
    <property type="evidence" value="ECO:0007669"/>
    <property type="project" value="UniProtKB-UniRule"/>
</dbReference>
<dbReference type="InterPro" id="IPR044893">
    <property type="entry name" value="RNA_pol_Rpb1_clamp_domain"/>
</dbReference>
<sequence length="1243" mass="138998">MDRKGNFANIVDFSGLKITLASPDEIKLWSYGEVTKPETINYRTLKPEKDGLFDERIFGPTKDWECYCGKYKRIRYRGIICDKCGVEVTQSKVRRERMGHISLAAPVVHVWFFKGAPSKLSLLLDISPRALEGVIYFAQYLVTKVDDVKKKEVLASIAKIGEDREAEVDNRISGERERISEQYKKERAGIKDKIKGGEAKELAVSELELKEKQELNLLDDQKAKEKSKIKEVVDSLTSIVKSIKIYTTVTEDEYLRLLDYDATSCFSVSMGAEAVHEVIKHIDLDKAAADLREEIQSTSGQRHIKATKRLRVVDGLRRSGIKPSWMILSILPVIPPDLRPMVQLTGGRFATSDLNDLYRRVINRNNRLKHLMDLGAPEIILRNEKRMLQEAVDSLIAATQRPSSRAVIQPLRSLSDMLRGKQGRFRQNLLGKRVDYSGRSVIVVGPELSLIQCGIPKEMALEMFKPFVLRELIVRGIAPNVKNAKNVLERRTPEVFDILEEITRNHPVLLNRAPTLHKLGIQAFYPILIEGSAIRIHPCVCAGYNADFDGDQMAVHIPLSRESQEESVHLMLPTHNLLKPADGSPITVPNKEMVLGCYYITTIDPKYEERSDAELKVFSSVTDAVYAYQVSSVDLREPVKLYRNRELIVTSVGRILFNEILPEKLQYHNTPVKAATVKTIITRALTQYPKEDVVKLIDAIKDIGFLGATLCGGLSVSVFDNQSIPEKDSLINEAEDKVKTVDQNYQQGLITLDEKRRLSNEIWIEITERIADKTWQNLKSDNPVKMIIDSGGARASKDQLKQLCAIKGLVVDPLGKIVELPTKSNYREGLSIFEYVTSTRGSRKGLTDSALKTADAGYLTRRLVDVAHDMIIRMDDCGTTESFTIGRHEDRQTPFTTRVVGRVAAEDITVPSGKRVLIPKGEMITEDNVRVLDEHAVETVQVRSPITCQALVGLCAQCYGRDFSTTQMVEVGMPVGVVAAQSIGEPGTQLTMRVRHAGGIVGLDVTQGLPRVEELFEVRTPRNLSPISEIAGKVEVTETEQGYKVRIRNTALKPVEEREYTVPLTSELKVQDGDTVSAGDQLASGNLDIKEVLQVRGMRGAQKYLISEIQRVYEMQGIMIHDKHFEVIVRKMSDKVRIDSPGDTLLLPGELVDRAKFQEENSRVLAEGGEPATAQIVVLGITRASLYTESWLSASSFQETTNVLTDAAIAGKEDRLLGLKENVIIGRLIPVTPERAKMQTSPS</sequence>
<dbReference type="Pfam" id="PF04983">
    <property type="entry name" value="RNA_pol_Rpb1_3"/>
    <property type="match status" value="1"/>
</dbReference>
<accession>A0A1F5YXQ8</accession>
<comment type="function">
    <text evidence="7 8">DNA-dependent RNA polymerase catalyzes the transcription of DNA into RNA using the four ribonucleoside triphosphates as substrates.</text>
</comment>
<keyword evidence="4 7" id="KW-0479">Metal-binding</keyword>
<dbReference type="InterPro" id="IPR007066">
    <property type="entry name" value="RNA_pol_Rpb1_3"/>
</dbReference>
<comment type="catalytic activity">
    <reaction evidence="6 7 8">
        <text>RNA(n) + a ribonucleoside 5'-triphosphate = RNA(n+1) + diphosphate</text>
        <dbReference type="Rhea" id="RHEA:21248"/>
        <dbReference type="Rhea" id="RHEA-COMP:14527"/>
        <dbReference type="Rhea" id="RHEA-COMP:17342"/>
        <dbReference type="ChEBI" id="CHEBI:33019"/>
        <dbReference type="ChEBI" id="CHEBI:61557"/>
        <dbReference type="ChEBI" id="CHEBI:140395"/>
        <dbReference type="EC" id="2.7.7.6"/>
    </reaction>
</comment>
<dbReference type="Gene3D" id="2.40.40.20">
    <property type="match status" value="1"/>
</dbReference>
<dbReference type="InterPro" id="IPR045867">
    <property type="entry name" value="DNA-dir_RpoC_beta_prime"/>
</dbReference>
<feature type="domain" description="RNA polymerase N-terminal" evidence="9">
    <location>
        <begin position="324"/>
        <end position="601"/>
    </location>
</feature>
<dbReference type="InterPro" id="IPR006592">
    <property type="entry name" value="RNA_pol_N"/>
</dbReference>
<dbReference type="EC" id="2.7.7.6" evidence="7"/>
<keyword evidence="1 7" id="KW-0240">DNA-directed RNA polymerase</keyword>
<dbReference type="CDD" id="cd02655">
    <property type="entry name" value="RNAP_beta'_C"/>
    <property type="match status" value="1"/>
</dbReference>
<dbReference type="Pfam" id="PF04997">
    <property type="entry name" value="RNA_pol_Rpb1_1"/>
    <property type="match status" value="1"/>
</dbReference>
<dbReference type="Gene3D" id="1.10.150.390">
    <property type="match status" value="1"/>
</dbReference>
<feature type="binding site" evidence="7">
    <location>
        <position position="68"/>
    </location>
    <ligand>
        <name>Zn(2+)</name>
        <dbReference type="ChEBI" id="CHEBI:29105"/>
        <label>1</label>
    </ligand>
</feature>
<feature type="binding site" evidence="7">
    <location>
        <position position="877"/>
    </location>
    <ligand>
        <name>Zn(2+)</name>
        <dbReference type="ChEBI" id="CHEBI:29105"/>
        <label>2</label>
    </ligand>
</feature>
<dbReference type="Gene3D" id="4.10.860.120">
    <property type="entry name" value="RNA polymerase II, clamp domain"/>
    <property type="match status" value="1"/>
</dbReference>
<dbReference type="SMART" id="SM00663">
    <property type="entry name" value="RPOLA_N"/>
    <property type="match status" value="1"/>
</dbReference>
<dbReference type="AlphaFoldDB" id="A0A1F5YXQ8"/>
<evidence type="ECO:0000256" key="6">
    <source>
        <dbReference type="ARBA" id="ARBA00048552"/>
    </source>
</evidence>
<dbReference type="GO" id="GO:0003899">
    <property type="term" value="F:DNA-directed RNA polymerase activity"/>
    <property type="evidence" value="ECO:0007669"/>
    <property type="project" value="UniProtKB-UniRule"/>
</dbReference>